<keyword evidence="2" id="KW-0479">Metal-binding</keyword>
<dbReference type="GO" id="GO:0030313">
    <property type="term" value="C:cell envelope"/>
    <property type="evidence" value="ECO:0007669"/>
    <property type="project" value="UniProtKB-SubCell"/>
</dbReference>
<keyword evidence="3" id="KW-0186">Copper</keyword>
<dbReference type="InterPro" id="IPR002429">
    <property type="entry name" value="CcO_II-like_C"/>
</dbReference>
<comment type="subcellular location">
    <subcellularLocation>
        <location evidence="1">Cell envelope</location>
    </subcellularLocation>
</comment>
<evidence type="ECO:0000259" key="4">
    <source>
        <dbReference type="PROSITE" id="PS50857"/>
    </source>
</evidence>
<dbReference type="PANTHER" id="PTHR42838:SF2">
    <property type="entry name" value="NITROUS-OXIDE REDUCTASE"/>
    <property type="match status" value="1"/>
</dbReference>
<reference evidence="5" key="1">
    <citation type="submission" date="2020-12" db="EMBL/GenBank/DDBJ databases">
        <title>Geomonas sp. Red875, isolated from river sediment.</title>
        <authorList>
            <person name="Xu Z."/>
            <person name="Zhang Z."/>
            <person name="Masuda Y."/>
            <person name="Itoh H."/>
            <person name="Senoo K."/>
        </authorList>
    </citation>
    <scope>NUCLEOTIDE SEQUENCE</scope>
    <source>
        <strain evidence="5">Red875</strain>
    </source>
</reference>
<organism evidence="5 6">
    <name type="scientific">Geomesophilobacter sediminis</name>
    <dbReference type="NCBI Taxonomy" id="2798584"/>
    <lineage>
        <taxon>Bacteria</taxon>
        <taxon>Pseudomonadati</taxon>
        <taxon>Thermodesulfobacteriota</taxon>
        <taxon>Desulfuromonadia</taxon>
        <taxon>Geobacterales</taxon>
        <taxon>Geobacteraceae</taxon>
        <taxon>Geomesophilobacter</taxon>
    </lineage>
</organism>
<dbReference type="Proteomes" id="UP000636888">
    <property type="component" value="Unassembled WGS sequence"/>
</dbReference>
<dbReference type="InterPro" id="IPR051403">
    <property type="entry name" value="NosZ/Cyto_c_oxidase_sub2"/>
</dbReference>
<feature type="domain" description="Cytochrome oxidase subunit II copper A binding" evidence="4">
    <location>
        <begin position="28"/>
        <end position="122"/>
    </location>
</feature>
<dbReference type="GO" id="GO:0016020">
    <property type="term" value="C:membrane"/>
    <property type="evidence" value="ECO:0007669"/>
    <property type="project" value="InterPro"/>
</dbReference>
<dbReference type="PROSITE" id="PS50857">
    <property type="entry name" value="COX2_CUA"/>
    <property type="match status" value="1"/>
</dbReference>
<evidence type="ECO:0000256" key="1">
    <source>
        <dbReference type="ARBA" id="ARBA00004196"/>
    </source>
</evidence>
<gene>
    <name evidence="5" type="ORF">JFN93_07530</name>
</gene>
<dbReference type="EMBL" id="JAEMHM010000005">
    <property type="protein sequence ID" value="MBJ6724552.1"/>
    <property type="molecule type" value="Genomic_DNA"/>
</dbReference>
<keyword evidence="6" id="KW-1185">Reference proteome</keyword>
<dbReference type="InterPro" id="IPR028096">
    <property type="entry name" value="EfeO_Cupredoxin"/>
</dbReference>
<evidence type="ECO:0000256" key="3">
    <source>
        <dbReference type="ARBA" id="ARBA00023008"/>
    </source>
</evidence>
<evidence type="ECO:0000256" key="2">
    <source>
        <dbReference type="ARBA" id="ARBA00022723"/>
    </source>
</evidence>
<dbReference type="Gene3D" id="2.60.40.420">
    <property type="entry name" value="Cupredoxins - blue copper proteins"/>
    <property type="match status" value="1"/>
</dbReference>
<evidence type="ECO:0000313" key="6">
    <source>
        <dbReference type="Proteomes" id="UP000636888"/>
    </source>
</evidence>
<dbReference type="Pfam" id="PF13473">
    <property type="entry name" value="Cupredoxin_1"/>
    <property type="match status" value="1"/>
</dbReference>
<sequence>MRRLTKVVGAALLAVLIGAGQQGMGAQGAERTVRIVAKKFEYQPNLIKLKRGEPVVLQFVSADRLHGFSCPGLNIRATIEPGKATTVRVVPDKVGVFPFHCDLFCGEGHDEMTGNIAVSDEP</sequence>
<dbReference type="SUPFAM" id="SSF49503">
    <property type="entry name" value="Cupredoxins"/>
    <property type="match status" value="1"/>
</dbReference>
<dbReference type="GO" id="GO:0004129">
    <property type="term" value="F:cytochrome-c oxidase activity"/>
    <property type="evidence" value="ECO:0007669"/>
    <property type="project" value="InterPro"/>
</dbReference>
<evidence type="ECO:0000313" key="5">
    <source>
        <dbReference type="EMBL" id="MBJ6724552.1"/>
    </source>
</evidence>
<comment type="caution">
    <text evidence="5">The sequence shown here is derived from an EMBL/GenBank/DDBJ whole genome shotgun (WGS) entry which is preliminary data.</text>
</comment>
<dbReference type="InterPro" id="IPR008972">
    <property type="entry name" value="Cupredoxin"/>
</dbReference>
<protein>
    <submittedName>
        <fullName evidence="5">Cupredoxin domain-containing protein</fullName>
    </submittedName>
</protein>
<dbReference type="AlphaFoldDB" id="A0A8J7LYC5"/>
<dbReference type="PANTHER" id="PTHR42838">
    <property type="entry name" value="CYTOCHROME C OXIDASE SUBUNIT II"/>
    <property type="match status" value="1"/>
</dbReference>
<accession>A0A8J7LYC5</accession>
<proteinExistence type="predicted"/>
<dbReference type="GO" id="GO:0005507">
    <property type="term" value="F:copper ion binding"/>
    <property type="evidence" value="ECO:0007669"/>
    <property type="project" value="InterPro"/>
</dbReference>
<name>A0A8J7LYC5_9BACT</name>
<dbReference type="RefSeq" id="WP_199383392.1">
    <property type="nucleotide sequence ID" value="NZ_JAEMHM010000005.1"/>
</dbReference>